<dbReference type="GO" id="GO:0005783">
    <property type="term" value="C:endoplasmic reticulum"/>
    <property type="evidence" value="ECO:0007669"/>
    <property type="project" value="TreeGrafter"/>
</dbReference>
<comment type="caution">
    <text evidence="4">The sequence shown here is derived from an EMBL/GenBank/DDBJ whole genome shotgun (WGS) entry which is preliminary data.</text>
</comment>
<dbReference type="Proteomes" id="UP000078387">
    <property type="component" value="Unassembled WGS sequence"/>
</dbReference>
<proteinExistence type="inferred from homology"/>
<dbReference type="GO" id="GO:0006457">
    <property type="term" value="P:protein folding"/>
    <property type="evidence" value="ECO:0007669"/>
    <property type="project" value="TreeGrafter"/>
</dbReference>
<feature type="domain" description="Thioredoxin" evidence="3">
    <location>
        <begin position="5"/>
        <end position="118"/>
    </location>
</feature>
<dbReference type="SMR" id="A0A5K1UFL0"/>
<dbReference type="InterPro" id="IPR036249">
    <property type="entry name" value="Thioredoxin-like_sf"/>
</dbReference>
<dbReference type="AlphaFoldDB" id="A0A5K1UFL0"/>
<gene>
    <name evidence="4" type="ORF">CL6EHI_045250</name>
</gene>
<comment type="similarity">
    <text evidence="1">Belongs to the protein disulfide isomerase family.</text>
</comment>
<dbReference type="GO" id="GO:0034976">
    <property type="term" value="P:response to endoplasmic reticulum stress"/>
    <property type="evidence" value="ECO:0007669"/>
    <property type="project" value="TreeGrafter"/>
</dbReference>
<feature type="chain" id="PRO_5023920566" evidence="2">
    <location>
        <begin position="17"/>
        <end position="485"/>
    </location>
</feature>
<dbReference type="VEuPathDB" id="AmoebaDB:EHI_045250"/>
<dbReference type="CDD" id="cd02961">
    <property type="entry name" value="PDI_a_family"/>
    <property type="match status" value="1"/>
</dbReference>
<accession>A0A5K1UFL0</accession>
<keyword evidence="2" id="KW-0732">Signal</keyword>
<dbReference type="VEuPathDB" id="AmoebaDB:EHI7A_050170"/>
<name>A0A5K1UFL0_ENTHI</name>
<dbReference type="VEuPathDB" id="AmoebaDB:KM1_109230"/>
<dbReference type="GO" id="GO:0003756">
    <property type="term" value="F:protein disulfide isomerase activity"/>
    <property type="evidence" value="ECO:0007669"/>
    <property type="project" value="TreeGrafter"/>
</dbReference>
<reference evidence="4 5" key="1">
    <citation type="submission" date="2016-05" db="EMBL/GenBank/DDBJ databases">
        <title>First whole genome sequencing of Entamoeba histolytica HM1:IMSS-clone-6.</title>
        <authorList>
            <person name="Mukherjee Avik.K."/>
            <person name="Izumyama S."/>
            <person name="Nakada-Tsukui K."/>
            <person name="Nozaki T."/>
        </authorList>
    </citation>
    <scope>NUCLEOTIDE SEQUENCE [LARGE SCALE GENOMIC DNA]</scope>
    <source>
        <strain evidence="4 5">HM1:IMSS clone 6</strain>
    </source>
</reference>
<dbReference type="PROSITE" id="PS51352">
    <property type="entry name" value="THIOREDOXIN_2"/>
    <property type="match status" value="1"/>
</dbReference>
<dbReference type="VEuPathDB" id="AmoebaDB:EHI8A_050520"/>
<dbReference type="OMA" id="NIQRMFP"/>
<dbReference type="Pfam" id="PF00085">
    <property type="entry name" value="Thioredoxin"/>
    <property type="match status" value="1"/>
</dbReference>
<dbReference type="PANTHER" id="PTHR18929">
    <property type="entry name" value="PROTEIN DISULFIDE ISOMERASE"/>
    <property type="match status" value="1"/>
</dbReference>
<protein>
    <submittedName>
        <fullName evidence="4">Thioredoxin putative</fullName>
    </submittedName>
</protein>
<feature type="signal peptide" evidence="2">
    <location>
        <begin position="1"/>
        <end position="16"/>
    </location>
</feature>
<dbReference type="VEuPathDB" id="AmoebaDB:EHI5A_085020"/>
<evidence type="ECO:0000256" key="2">
    <source>
        <dbReference type="SAM" id="SignalP"/>
    </source>
</evidence>
<dbReference type="EMBL" id="BDEQ01000001">
    <property type="protein sequence ID" value="GAT91822.1"/>
    <property type="molecule type" value="Genomic_DNA"/>
</dbReference>
<dbReference type="SUPFAM" id="SSF52833">
    <property type="entry name" value="Thioredoxin-like"/>
    <property type="match status" value="2"/>
</dbReference>
<evidence type="ECO:0000259" key="3">
    <source>
        <dbReference type="PROSITE" id="PS51352"/>
    </source>
</evidence>
<sequence length="485" mass="57167">MMIILILSILFYQSTSLSVYSQNEVDELVQNNKYVIVFYSVSWCMHCKELKPVMEQLEIEEKTNHPELLIVNVDCSNNDCNYNQFPIVNLYREGILFSSFDGQKKVSTLQRWIVRCMSDLLSKTDEDDIEDLQYESDVLIVVRFSNETVVKINFNFLEQVLKPYFTERVKFVYYIKSYEKAMKIDSYVRSVFDPTKYIKKTLSIDDVGDYLKFYLMQHITYPYTTYSPELENQMKLYEARYVIVYSTEFKEGIVLANSLEKYWGKLLGFYVALGSNNFGESIYGKNIQRIFPQTNHIRIITCNERIVYDYFGNWDQTSVSEWVDQVMNNQIKPTIRSSKIIQQDSLINELTAETFDKFINQDKDICLYVYYRDLDDSFSCFAKNAKALENVPNIQFGSVDLSTEDVMVNMTFRNMPTILVFRGSDHKPNEISGYGDEKGINKFIRRNTFYSINKLSMYNLFETPSHSYHKEPYPLEHYKSPLKEL</sequence>
<dbReference type="InterPro" id="IPR013766">
    <property type="entry name" value="Thioredoxin_domain"/>
</dbReference>
<dbReference type="PANTHER" id="PTHR18929:SF246">
    <property type="entry name" value="PROTEIN DISULFIDE ISOMERASE-LIKE 1-4"/>
    <property type="match status" value="1"/>
</dbReference>
<dbReference type="Gene3D" id="3.40.30.10">
    <property type="entry name" value="Glutaredoxin"/>
    <property type="match status" value="2"/>
</dbReference>
<evidence type="ECO:0000256" key="1">
    <source>
        <dbReference type="ARBA" id="ARBA00006347"/>
    </source>
</evidence>
<organism evidence="4 5">
    <name type="scientific">Entamoeba histolytica</name>
    <dbReference type="NCBI Taxonomy" id="5759"/>
    <lineage>
        <taxon>Eukaryota</taxon>
        <taxon>Amoebozoa</taxon>
        <taxon>Evosea</taxon>
        <taxon>Archamoebae</taxon>
        <taxon>Mastigamoebida</taxon>
        <taxon>Entamoebidae</taxon>
        <taxon>Entamoeba</taxon>
    </lineage>
</organism>
<evidence type="ECO:0000313" key="5">
    <source>
        <dbReference type="Proteomes" id="UP000078387"/>
    </source>
</evidence>
<evidence type="ECO:0000313" key="4">
    <source>
        <dbReference type="EMBL" id="GAT91822.1"/>
    </source>
</evidence>